<dbReference type="PANTHER" id="PTHR12661:SF5">
    <property type="entry name" value="SUPPRESSOR OF SWI4 1 HOMOLOG"/>
    <property type="match status" value="1"/>
</dbReference>
<dbReference type="EMBL" id="GHBP01002277">
    <property type="protein sequence ID" value="NDJ93045.1"/>
    <property type="molecule type" value="Transcribed_RNA"/>
</dbReference>
<evidence type="ECO:0000256" key="1">
    <source>
        <dbReference type="SAM" id="MobiDB-lite"/>
    </source>
</evidence>
<reference evidence="3" key="1">
    <citation type="submission" date="2018-11" db="EMBL/GenBank/DDBJ databases">
        <title>Henneguya salminicola genome and transcriptome.</title>
        <authorList>
            <person name="Yahalomi D."/>
            <person name="Atkinson S.D."/>
            <person name="Neuhof M."/>
            <person name="Chang E.S."/>
            <person name="Philippe H."/>
            <person name="Cartwright P."/>
            <person name="Bartholomew J.L."/>
            <person name="Huchon D."/>
        </authorList>
    </citation>
    <scope>NUCLEOTIDE SEQUENCE</scope>
    <source>
        <strain evidence="3">Hz1</strain>
        <tissue evidence="3">Whole</tissue>
    </source>
</reference>
<feature type="region of interest" description="Disordered" evidence="1">
    <location>
        <begin position="114"/>
        <end position="168"/>
    </location>
</feature>
<dbReference type="GO" id="GO:0000027">
    <property type="term" value="P:ribosomal large subunit assembly"/>
    <property type="evidence" value="ECO:0007669"/>
    <property type="project" value="TreeGrafter"/>
</dbReference>
<proteinExistence type="predicted"/>
<evidence type="ECO:0000313" key="3">
    <source>
        <dbReference type="EMBL" id="NDJ93045.1"/>
    </source>
</evidence>
<organism evidence="3">
    <name type="scientific">Henneguya salminicola</name>
    <name type="common">Myxosporean</name>
    <dbReference type="NCBI Taxonomy" id="69463"/>
    <lineage>
        <taxon>Eukaryota</taxon>
        <taxon>Metazoa</taxon>
        <taxon>Cnidaria</taxon>
        <taxon>Myxozoa</taxon>
        <taxon>Myxosporea</taxon>
        <taxon>Bivalvulida</taxon>
        <taxon>Platysporina</taxon>
        <taxon>Myxobolidae</taxon>
        <taxon>Henneguya</taxon>
    </lineage>
</organism>
<feature type="domain" description="Brix" evidence="2">
    <location>
        <begin position="1"/>
        <end position="86"/>
    </location>
</feature>
<dbReference type="PANTHER" id="PTHR12661">
    <property type="entry name" value="PETER PAN-RELATED"/>
    <property type="match status" value="1"/>
</dbReference>
<dbReference type="GO" id="GO:0019843">
    <property type="term" value="F:rRNA binding"/>
    <property type="evidence" value="ECO:0007669"/>
    <property type="project" value="InterPro"/>
</dbReference>
<feature type="compositionally biased region" description="Basic residues" evidence="1">
    <location>
        <begin position="155"/>
        <end position="168"/>
    </location>
</feature>
<feature type="compositionally biased region" description="Basic residues" evidence="1">
    <location>
        <begin position="129"/>
        <end position="144"/>
    </location>
</feature>
<dbReference type="GO" id="GO:0006364">
    <property type="term" value="P:rRNA processing"/>
    <property type="evidence" value="ECO:0007669"/>
    <property type="project" value="InterPro"/>
</dbReference>
<dbReference type="InterPro" id="IPR007109">
    <property type="entry name" value="Brix"/>
</dbReference>
<evidence type="ECO:0000259" key="2">
    <source>
        <dbReference type="PROSITE" id="PS50833"/>
    </source>
</evidence>
<dbReference type="GO" id="GO:0030687">
    <property type="term" value="C:preribosome, large subunit precursor"/>
    <property type="evidence" value="ECO:0007669"/>
    <property type="project" value="TreeGrafter"/>
</dbReference>
<dbReference type="PROSITE" id="PS50833">
    <property type="entry name" value="BRIX"/>
    <property type="match status" value="1"/>
</dbReference>
<feature type="compositionally biased region" description="Basic and acidic residues" evidence="1">
    <location>
        <begin position="114"/>
        <end position="128"/>
    </location>
</feature>
<dbReference type="AlphaFoldDB" id="A0A6G3MG83"/>
<dbReference type="InterPro" id="IPR045112">
    <property type="entry name" value="PPAN-like"/>
</dbReference>
<sequence>MINSSGVSLGLKNFVKYKIPDMRTLRDISDFILDDATLEDDILGMTDITQDIKSGNVPAGSASIRLFEIGPRISLKVAKIYEGVGDKEVIYHSNIQKTDSEKEELRSRHKNRLLLKENRKKEQEENVQRKKTKKITKNKLRKSNQHSLTDNKKILKDKKNHSKPKIKR</sequence>
<protein>
    <submittedName>
        <fullName evidence="3">Suppressor of SWI4 1 homolog (Trinotate prediction)</fullName>
    </submittedName>
</protein>
<accession>A0A6G3MG83</accession>
<name>A0A6G3MG83_HENSL</name>